<feature type="signal peptide" evidence="5">
    <location>
        <begin position="1"/>
        <end position="19"/>
    </location>
</feature>
<dbReference type="Proteomes" id="UP001589789">
    <property type="component" value="Unassembled WGS sequence"/>
</dbReference>
<dbReference type="EMBL" id="JBHLVZ010000085">
    <property type="protein sequence ID" value="MFC0388935.1"/>
    <property type="molecule type" value="Genomic_DNA"/>
</dbReference>
<evidence type="ECO:0000256" key="5">
    <source>
        <dbReference type="SAM" id="SignalP"/>
    </source>
</evidence>
<keyword evidence="1 4" id="KW-0349">Heme</keyword>
<name>A0ABV6IZ88_9PROT</name>
<dbReference type="InterPro" id="IPR036909">
    <property type="entry name" value="Cyt_c-like_dom_sf"/>
</dbReference>
<feature type="domain" description="Cytochrome c" evidence="6">
    <location>
        <begin position="42"/>
        <end position="146"/>
    </location>
</feature>
<dbReference type="RefSeq" id="WP_377055830.1">
    <property type="nucleotide sequence ID" value="NZ_JBHLVZ010000085.1"/>
</dbReference>
<organism evidence="7 8">
    <name type="scientific">Muricoccus vinaceus</name>
    <dbReference type="NCBI Taxonomy" id="424704"/>
    <lineage>
        <taxon>Bacteria</taxon>
        <taxon>Pseudomonadati</taxon>
        <taxon>Pseudomonadota</taxon>
        <taxon>Alphaproteobacteria</taxon>
        <taxon>Acetobacterales</taxon>
        <taxon>Roseomonadaceae</taxon>
        <taxon>Muricoccus</taxon>
    </lineage>
</organism>
<evidence type="ECO:0000256" key="3">
    <source>
        <dbReference type="ARBA" id="ARBA00023004"/>
    </source>
</evidence>
<keyword evidence="8" id="KW-1185">Reference proteome</keyword>
<evidence type="ECO:0000313" key="8">
    <source>
        <dbReference type="Proteomes" id="UP001589789"/>
    </source>
</evidence>
<evidence type="ECO:0000256" key="2">
    <source>
        <dbReference type="ARBA" id="ARBA00022723"/>
    </source>
</evidence>
<evidence type="ECO:0000313" key="7">
    <source>
        <dbReference type="EMBL" id="MFC0388935.1"/>
    </source>
</evidence>
<evidence type="ECO:0000256" key="4">
    <source>
        <dbReference type="PROSITE-ProRule" id="PRU00433"/>
    </source>
</evidence>
<dbReference type="SUPFAM" id="SSF46626">
    <property type="entry name" value="Cytochrome c"/>
    <property type="match status" value="1"/>
</dbReference>
<protein>
    <submittedName>
        <fullName evidence="7">Sulfur oxidation c-type cytochrome SoxX</fullName>
    </submittedName>
</protein>
<dbReference type="NCBIfam" id="TIGR04485">
    <property type="entry name" value="thiosulf_SoxX"/>
    <property type="match status" value="1"/>
</dbReference>
<dbReference type="PROSITE" id="PS51007">
    <property type="entry name" value="CYTC"/>
    <property type="match status" value="1"/>
</dbReference>
<dbReference type="InterPro" id="IPR030999">
    <property type="entry name" value="Thiosulf_SoxX"/>
</dbReference>
<accession>A0ABV6IZ88</accession>
<keyword evidence="5" id="KW-0732">Signal</keyword>
<evidence type="ECO:0000259" key="6">
    <source>
        <dbReference type="PROSITE" id="PS51007"/>
    </source>
</evidence>
<keyword evidence="3 4" id="KW-0408">Iron</keyword>
<keyword evidence="2 4" id="KW-0479">Metal-binding</keyword>
<sequence>MPDARLALALAILAGPAVAAGEVAPYAVEGDAIPRPLTATPGDPVRGRAIVADRQRGLCLLCHAGPFPDQPFQGNLAPDLAGAGNRWTAAQLRMRLVDGKRLNPDSIMPSYHRTEGLSRVAPALRGRPLLRAQEIEDVVAFLATLREEGAGP</sequence>
<reference evidence="7 8" key="1">
    <citation type="submission" date="2024-09" db="EMBL/GenBank/DDBJ databases">
        <authorList>
            <person name="Sun Q."/>
            <person name="Mori K."/>
        </authorList>
    </citation>
    <scope>NUCLEOTIDE SEQUENCE [LARGE SCALE GENOMIC DNA]</scope>
    <source>
        <strain evidence="7 8">CCM 7468</strain>
    </source>
</reference>
<dbReference type="InterPro" id="IPR009056">
    <property type="entry name" value="Cyt_c-like_dom"/>
</dbReference>
<comment type="caution">
    <text evidence="7">The sequence shown here is derived from an EMBL/GenBank/DDBJ whole genome shotgun (WGS) entry which is preliminary data.</text>
</comment>
<evidence type="ECO:0000256" key="1">
    <source>
        <dbReference type="ARBA" id="ARBA00022617"/>
    </source>
</evidence>
<proteinExistence type="predicted"/>
<feature type="chain" id="PRO_5046437455" evidence="5">
    <location>
        <begin position="20"/>
        <end position="152"/>
    </location>
</feature>
<dbReference type="Gene3D" id="1.10.760.10">
    <property type="entry name" value="Cytochrome c-like domain"/>
    <property type="match status" value="1"/>
</dbReference>
<gene>
    <name evidence="7" type="primary">soxX</name>
    <name evidence="7" type="ORF">ACFFIC_25795</name>
</gene>